<proteinExistence type="predicted"/>
<evidence type="ECO:0000256" key="1">
    <source>
        <dbReference type="SAM" id="Phobius"/>
    </source>
</evidence>
<dbReference type="EMBL" id="CP115667">
    <property type="protein sequence ID" value="WBW49387.1"/>
    <property type="molecule type" value="Genomic_DNA"/>
</dbReference>
<feature type="transmembrane region" description="Helical" evidence="1">
    <location>
        <begin position="12"/>
        <end position="31"/>
    </location>
</feature>
<name>A0ABY7QRG9_9FIRM</name>
<keyword evidence="3" id="KW-1185">Reference proteome</keyword>
<reference evidence="2 3" key="1">
    <citation type="submission" date="2023-01" db="EMBL/GenBank/DDBJ databases">
        <authorList>
            <person name="Lee S.H."/>
            <person name="Jung H.S."/>
            <person name="Yun J.U."/>
        </authorList>
    </citation>
    <scope>NUCLEOTIDE SEQUENCE [LARGE SCALE GENOMIC DNA]</scope>
    <source>
        <strain evidence="2 3">CBA3646</strain>
    </source>
</reference>
<sequence>MNDFDIFDKSNSRLKLTMLVSTTMLIIGVVIKLVSDSYTAYFLIVMALLLVYVSWKNHSEYRKALNDIDDRDAFECELKTARCFSGMGLMLTDSYAVVVKPSLRIYAFAKMDKFEVGIAEGREKVLFLTDAQGTRYRIARTLSGDGNQTAFDEVYHYVSNKFNL</sequence>
<evidence type="ECO:0000313" key="2">
    <source>
        <dbReference type="EMBL" id="WBW49387.1"/>
    </source>
</evidence>
<dbReference type="RefSeq" id="WP_271190919.1">
    <property type="nucleotide sequence ID" value="NZ_CP115667.1"/>
</dbReference>
<organism evidence="2 3">
    <name type="scientific">Peptoniphilus equinus</name>
    <dbReference type="NCBI Taxonomy" id="3016343"/>
    <lineage>
        <taxon>Bacteria</taxon>
        <taxon>Bacillati</taxon>
        <taxon>Bacillota</taxon>
        <taxon>Tissierellia</taxon>
        <taxon>Tissierellales</taxon>
        <taxon>Peptoniphilaceae</taxon>
        <taxon>Peptoniphilus</taxon>
    </lineage>
</organism>
<keyword evidence="1" id="KW-1133">Transmembrane helix</keyword>
<keyword evidence="1" id="KW-0472">Membrane</keyword>
<protein>
    <submittedName>
        <fullName evidence="2">Uncharacterized protein</fullName>
    </submittedName>
</protein>
<feature type="transmembrane region" description="Helical" evidence="1">
    <location>
        <begin position="37"/>
        <end position="55"/>
    </location>
</feature>
<gene>
    <name evidence="2" type="ORF">O6R05_05085</name>
</gene>
<dbReference type="Proteomes" id="UP001210339">
    <property type="component" value="Chromosome"/>
</dbReference>
<accession>A0ABY7QRG9</accession>
<evidence type="ECO:0000313" key="3">
    <source>
        <dbReference type="Proteomes" id="UP001210339"/>
    </source>
</evidence>
<keyword evidence="1" id="KW-0812">Transmembrane</keyword>